<protein>
    <submittedName>
        <fullName evidence="1">Uncharacterized protein</fullName>
    </submittedName>
</protein>
<dbReference type="Proteomes" id="UP001057402">
    <property type="component" value="Chromosome 10"/>
</dbReference>
<name>A0ACB9M3N6_9MYRT</name>
<proteinExistence type="predicted"/>
<accession>A0ACB9M3N6</accession>
<gene>
    <name evidence="1" type="ORF">MLD38_032475</name>
</gene>
<sequence length="127" mass="13789">MTCRRRSNGSNPDLELKLEVCGPFPDGEADGLSPSPPRSCVSVELEVDGLEFRNLGKQPDGKSMVLAGCQRCLMYVMLSGDRLRCPKCESTAVFLIDDLKDHAAEGTAGSRVNGTTKALSEQDFFMD</sequence>
<dbReference type="EMBL" id="CM042889">
    <property type="protein sequence ID" value="KAI4318808.1"/>
    <property type="molecule type" value="Genomic_DNA"/>
</dbReference>
<keyword evidence="2" id="KW-1185">Reference proteome</keyword>
<comment type="caution">
    <text evidence="1">The sequence shown here is derived from an EMBL/GenBank/DDBJ whole genome shotgun (WGS) entry which is preliminary data.</text>
</comment>
<evidence type="ECO:0000313" key="1">
    <source>
        <dbReference type="EMBL" id="KAI4318808.1"/>
    </source>
</evidence>
<evidence type="ECO:0000313" key="2">
    <source>
        <dbReference type="Proteomes" id="UP001057402"/>
    </source>
</evidence>
<reference evidence="2" key="1">
    <citation type="journal article" date="2023" name="Front. Plant Sci.">
        <title>Chromosomal-level genome assembly of Melastoma candidum provides insights into trichome evolution.</title>
        <authorList>
            <person name="Zhong Y."/>
            <person name="Wu W."/>
            <person name="Sun C."/>
            <person name="Zou P."/>
            <person name="Liu Y."/>
            <person name="Dai S."/>
            <person name="Zhou R."/>
        </authorList>
    </citation>
    <scope>NUCLEOTIDE SEQUENCE [LARGE SCALE GENOMIC DNA]</scope>
</reference>
<organism evidence="1 2">
    <name type="scientific">Melastoma candidum</name>
    <dbReference type="NCBI Taxonomy" id="119954"/>
    <lineage>
        <taxon>Eukaryota</taxon>
        <taxon>Viridiplantae</taxon>
        <taxon>Streptophyta</taxon>
        <taxon>Embryophyta</taxon>
        <taxon>Tracheophyta</taxon>
        <taxon>Spermatophyta</taxon>
        <taxon>Magnoliopsida</taxon>
        <taxon>eudicotyledons</taxon>
        <taxon>Gunneridae</taxon>
        <taxon>Pentapetalae</taxon>
        <taxon>rosids</taxon>
        <taxon>malvids</taxon>
        <taxon>Myrtales</taxon>
        <taxon>Melastomataceae</taxon>
        <taxon>Melastomatoideae</taxon>
        <taxon>Melastomateae</taxon>
        <taxon>Melastoma</taxon>
    </lineage>
</organism>